<feature type="transmembrane region" description="Helical" evidence="1">
    <location>
        <begin position="84"/>
        <end position="101"/>
    </location>
</feature>
<dbReference type="EMBL" id="FORA01000002">
    <property type="protein sequence ID" value="SFI97809.1"/>
    <property type="molecule type" value="Genomic_DNA"/>
</dbReference>
<keyword evidence="1" id="KW-0812">Transmembrane</keyword>
<evidence type="ECO:0000256" key="1">
    <source>
        <dbReference type="SAM" id="Phobius"/>
    </source>
</evidence>
<feature type="transmembrane region" description="Helical" evidence="1">
    <location>
        <begin position="46"/>
        <end position="64"/>
    </location>
</feature>
<keyword evidence="1" id="KW-0472">Membrane</keyword>
<dbReference type="STRING" id="390807.SAMN04488095_1888"/>
<dbReference type="RefSeq" id="WP_092779574.1">
    <property type="nucleotide sequence ID" value="NZ_FORA01000002.1"/>
</dbReference>
<feature type="transmembrane region" description="Helical" evidence="1">
    <location>
        <begin position="12"/>
        <end position="34"/>
    </location>
</feature>
<organism evidence="2 3">
    <name type="scientific">Jannaschia pohangensis</name>
    <dbReference type="NCBI Taxonomy" id="390807"/>
    <lineage>
        <taxon>Bacteria</taxon>
        <taxon>Pseudomonadati</taxon>
        <taxon>Pseudomonadota</taxon>
        <taxon>Alphaproteobacteria</taxon>
        <taxon>Rhodobacterales</taxon>
        <taxon>Roseobacteraceae</taxon>
        <taxon>Jannaschia</taxon>
    </lineage>
</organism>
<dbReference type="AlphaFoldDB" id="A0A1I3MLG2"/>
<sequence>MMRDLAILWNALLSHGYLLISVVGFPVIAAVLLGRWISRHRAWIRLVAGCALIPVVGFFALVALENVLAVANPVEEDMALTAENLGPLAAPLFILPVLAQAGEALKNFGATLLGSAVTTVLATGAFGATLWRRWGVA</sequence>
<name>A0A1I3MLG2_9RHOB</name>
<evidence type="ECO:0000313" key="3">
    <source>
        <dbReference type="Proteomes" id="UP000199110"/>
    </source>
</evidence>
<evidence type="ECO:0000313" key="2">
    <source>
        <dbReference type="EMBL" id="SFI97809.1"/>
    </source>
</evidence>
<feature type="transmembrane region" description="Helical" evidence="1">
    <location>
        <begin position="108"/>
        <end position="131"/>
    </location>
</feature>
<gene>
    <name evidence="2" type="ORF">SAMN04488095_1888</name>
</gene>
<protein>
    <submittedName>
        <fullName evidence="2">Uncharacterized protein</fullName>
    </submittedName>
</protein>
<accession>A0A1I3MLG2</accession>
<proteinExistence type="predicted"/>
<dbReference type="Proteomes" id="UP000199110">
    <property type="component" value="Unassembled WGS sequence"/>
</dbReference>
<reference evidence="2 3" key="1">
    <citation type="submission" date="2016-10" db="EMBL/GenBank/DDBJ databases">
        <authorList>
            <person name="de Groot N.N."/>
        </authorList>
    </citation>
    <scope>NUCLEOTIDE SEQUENCE [LARGE SCALE GENOMIC DNA]</scope>
    <source>
        <strain evidence="2 3">DSM 19073</strain>
    </source>
</reference>
<keyword evidence="3" id="KW-1185">Reference proteome</keyword>
<keyword evidence="1" id="KW-1133">Transmembrane helix</keyword>